<keyword evidence="3" id="KW-1185">Reference proteome</keyword>
<dbReference type="KEGG" id="sroi:IAG44_04960"/>
<feature type="region of interest" description="Disordered" evidence="1">
    <location>
        <begin position="409"/>
        <end position="434"/>
    </location>
</feature>
<reference evidence="2 3" key="1">
    <citation type="submission" date="2020-08" db="EMBL/GenBank/DDBJ databases">
        <title>A novel species.</title>
        <authorList>
            <person name="Gao J."/>
        </authorList>
    </citation>
    <scope>NUCLEOTIDE SEQUENCE [LARGE SCALE GENOMIC DNA]</scope>
    <source>
        <strain evidence="2 3">CRXT-G-22</strain>
    </source>
</reference>
<dbReference type="Gene3D" id="1.25.40.10">
    <property type="entry name" value="Tetratricopeptide repeat domain"/>
    <property type="match status" value="1"/>
</dbReference>
<evidence type="ECO:0000313" key="3">
    <source>
        <dbReference type="Proteomes" id="UP000516052"/>
    </source>
</evidence>
<evidence type="ECO:0000313" key="2">
    <source>
        <dbReference type="EMBL" id="QNP68865.1"/>
    </source>
</evidence>
<gene>
    <name evidence="2" type="ORF">IAG44_04960</name>
</gene>
<dbReference type="EMBL" id="CP060828">
    <property type="protein sequence ID" value="QNP68865.1"/>
    <property type="molecule type" value="Genomic_DNA"/>
</dbReference>
<sequence>MARTRNPNARLRELLNEANLTQDILARAVNAAGAEIGLTLRYDRTSVAHWLAGSRPAERTVPLVCEVLSRRTRRAVTPQDAGLTTRVPQPTARPSGEPDRRLRELASGLSVHTPYRPAGSLPGPAARSELHERLGRVPREEAAGPLGGAVTFFTRAFLEQGGGFARETLRTYLTEAVAERLRTAREAERRRLSPDASRLTLLLGRMYADDLHHGAAQHCYREAWRLAAEARHLEPAVIALRTLSAQAHQLGQRRIAGTTAGLAADAARKAPPAVQAFTQTQLAVVAAHRGDRADALSALARADRATGDRADEPSAERYGRADFEYQRAETLLALHDGSAAVRAFEDALSARSRDDRRGAAMTRLRLAAALLSQGRVDEALQHERPLSRECAELRTAALTVPSAALRRSLATRTARDRGKRVVQGRREAGAAEER</sequence>
<feature type="region of interest" description="Disordered" evidence="1">
    <location>
        <begin position="75"/>
        <end position="100"/>
    </location>
</feature>
<name>A0A7H0I7U9_9ACTN</name>
<evidence type="ECO:0000256" key="1">
    <source>
        <dbReference type="SAM" id="MobiDB-lite"/>
    </source>
</evidence>
<dbReference type="InterPro" id="IPR011990">
    <property type="entry name" value="TPR-like_helical_dom_sf"/>
</dbReference>
<feature type="compositionally biased region" description="Basic and acidic residues" evidence="1">
    <location>
        <begin position="424"/>
        <end position="434"/>
    </location>
</feature>
<dbReference type="AlphaFoldDB" id="A0A7H0I7U9"/>
<accession>A0A7H0I7U9</accession>
<dbReference type="Proteomes" id="UP000516052">
    <property type="component" value="Chromosome"/>
</dbReference>
<dbReference type="SUPFAM" id="SSF48452">
    <property type="entry name" value="TPR-like"/>
    <property type="match status" value="1"/>
</dbReference>
<evidence type="ECO:0008006" key="4">
    <source>
        <dbReference type="Google" id="ProtNLM"/>
    </source>
</evidence>
<protein>
    <recommendedName>
        <fullName evidence="4">Transcriptional regulator</fullName>
    </recommendedName>
</protein>
<dbReference type="RefSeq" id="WP_187745904.1">
    <property type="nucleotide sequence ID" value="NZ_CP060828.1"/>
</dbReference>
<organism evidence="2 3">
    <name type="scientific">Streptomyces roseirectus</name>
    <dbReference type="NCBI Taxonomy" id="2768066"/>
    <lineage>
        <taxon>Bacteria</taxon>
        <taxon>Bacillati</taxon>
        <taxon>Actinomycetota</taxon>
        <taxon>Actinomycetes</taxon>
        <taxon>Kitasatosporales</taxon>
        <taxon>Streptomycetaceae</taxon>
        <taxon>Streptomyces</taxon>
    </lineage>
</organism>
<proteinExistence type="predicted"/>